<keyword evidence="8" id="KW-0350">Heme biosynthesis</keyword>
<organism evidence="13 14">
    <name type="scientific">Oceaniferula marina</name>
    <dbReference type="NCBI Taxonomy" id="2748318"/>
    <lineage>
        <taxon>Bacteria</taxon>
        <taxon>Pseudomonadati</taxon>
        <taxon>Verrucomicrobiota</taxon>
        <taxon>Verrucomicrobiia</taxon>
        <taxon>Verrucomicrobiales</taxon>
        <taxon>Verrucomicrobiaceae</taxon>
        <taxon>Oceaniferula</taxon>
    </lineage>
</organism>
<dbReference type="PANTHER" id="PTHR35457:SF1">
    <property type="entry name" value="HEME A SYNTHASE"/>
    <property type="match status" value="1"/>
</dbReference>
<dbReference type="InterPro" id="IPR003780">
    <property type="entry name" value="COX15/CtaA_fam"/>
</dbReference>
<keyword evidence="10" id="KW-1015">Disulfide bond</keyword>
<accession>A0A851GF29</accession>
<keyword evidence="3 12" id="KW-0812">Transmembrane</keyword>
<feature type="transmembrane region" description="Helical" evidence="12">
    <location>
        <begin position="95"/>
        <end position="113"/>
    </location>
</feature>
<feature type="transmembrane region" description="Helical" evidence="12">
    <location>
        <begin position="125"/>
        <end position="148"/>
    </location>
</feature>
<dbReference type="Pfam" id="PF02628">
    <property type="entry name" value="COX15-CtaA"/>
    <property type="match status" value="1"/>
</dbReference>
<comment type="caution">
    <text evidence="13">The sequence shown here is derived from an EMBL/GenBank/DDBJ whole genome shotgun (WGS) entry which is preliminary data.</text>
</comment>
<sequence>MSRFQKVAMAACLAVMVLIFVGAIVRATGSGMGCPDWPTCWGCLIPPTSADQIDPEKLDIEKYRRRAARHGIAPETITRESVIAQFNATHVWVEYINRLTSLPVGLLTLGTFIGSWWQWKKRKRVVLVATSAMVLLGVNAWMGAQIVFSGLKPGIITLHMALAILQLCLLVYVAWRGCDQPWRFPRARGLKAMRQLGYVLFALVLAEGVLGSQIREKTDALKQSHEMAPRSEWVAELEQSSVYLVHRSGSWLILLVAGMFFLRGLRVQSGAAWLERVVLGMVLAQMVLGLVLSQVGILPIAQVLHIGLSSILVSALLLWLLAARPHKA</sequence>
<evidence type="ECO:0000313" key="13">
    <source>
        <dbReference type="EMBL" id="NWK56026.1"/>
    </source>
</evidence>
<dbReference type="GO" id="GO:0016491">
    <property type="term" value="F:oxidoreductase activity"/>
    <property type="evidence" value="ECO:0007669"/>
    <property type="project" value="UniProtKB-KW"/>
</dbReference>
<dbReference type="InterPro" id="IPR050450">
    <property type="entry name" value="COX15/CtaA_HemeA_synthase"/>
</dbReference>
<evidence type="ECO:0000256" key="7">
    <source>
        <dbReference type="ARBA" id="ARBA00023004"/>
    </source>
</evidence>
<evidence type="ECO:0000256" key="12">
    <source>
        <dbReference type="SAM" id="Phobius"/>
    </source>
</evidence>
<gene>
    <name evidence="13" type="ORF">HW115_10420</name>
</gene>
<feature type="transmembrane region" description="Helical" evidence="12">
    <location>
        <begin position="154"/>
        <end position="175"/>
    </location>
</feature>
<proteinExistence type="predicted"/>
<evidence type="ECO:0000256" key="5">
    <source>
        <dbReference type="ARBA" id="ARBA00022989"/>
    </source>
</evidence>
<keyword evidence="4" id="KW-0479">Metal-binding</keyword>
<dbReference type="GO" id="GO:0016020">
    <property type="term" value="C:membrane"/>
    <property type="evidence" value="ECO:0007669"/>
    <property type="project" value="UniProtKB-SubCell"/>
</dbReference>
<dbReference type="GO" id="GO:0046872">
    <property type="term" value="F:metal ion binding"/>
    <property type="evidence" value="ECO:0007669"/>
    <property type="project" value="UniProtKB-KW"/>
</dbReference>
<evidence type="ECO:0000256" key="11">
    <source>
        <dbReference type="ARBA" id="ARBA00023444"/>
    </source>
</evidence>
<dbReference type="AlphaFoldDB" id="A0A851GF29"/>
<dbReference type="EMBL" id="JACBAZ010000004">
    <property type="protein sequence ID" value="NWK56026.1"/>
    <property type="molecule type" value="Genomic_DNA"/>
</dbReference>
<dbReference type="PANTHER" id="PTHR35457">
    <property type="entry name" value="HEME A SYNTHASE"/>
    <property type="match status" value="1"/>
</dbReference>
<feature type="transmembrane region" description="Helical" evidence="12">
    <location>
        <begin position="248"/>
        <end position="265"/>
    </location>
</feature>
<dbReference type="Proteomes" id="UP000557872">
    <property type="component" value="Unassembled WGS sequence"/>
</dbReference>
<feature type="transmembrane region" description="Helical" evidence="12">
    <location>
        <begin position="277"/>
        <end position="297"/>
    </location>
</feature>
<keyword evidence="9 12" id="KW-0472">Membrane</keyword>
<keyword evidence="6" id="KW-0560">Oxidoreductase</keyword>
<feature type="transmembrane region" description="Helical" evidence="12">
    <location>
        <begin position="303"/>
        <end position="322"/>
    </location>
</feature>
<comment type="subcellular location">
    <subcellularLocation>
        <location evidence="1">Membrane</location>
        <topology evidence="1">Multi-pass membrane protein</topology>
    </subcellularLocation>
</comment>
<comment type="pathway">
    <text evidence="11">Porphyrin-containing compound metabolism.</text>
</comment>
<keyword evidence="7" id="KW-0408">Iron</keyword>
<reference evidence="13 14" key="1">
    <citation type="submission" date="2020-07" db="EMBL/GenBank/DDBJ databases">
        <title>Roseicoccus Jingziensis gen. nov., sp. nov., isolated from coastal seawater.</title>
        <authorList>
            <person name="Feng X."/>
        </authorList>
    </citation>
    <scope>NUCLEOTIDE SEQUENCE [LARGE SCALE GENOMIC DNA]</scope>
    <source>
        <strain evidence="13 14">N1E253</strain>
    </source>
</reference>
<evidence type="ECO:0000256" key="6">
    <source>
        <dbReference type="ARBA" id="ARBA00023002"/>
    </source>
</evidence>
<protein>
    <submittedName>
        <fullName evidence="13">COX15/CtaA family protein</fullName>
    </submittedName>
</protein>
<evidence type="ECO:0000256" key="9">
    <source>
        <dbReference type="ARBA" id="ARBA00023136"/>
    </source>
</evidence>
<evidence type="ECO:0000313" key="14">
    <source>
        <dbReference type="Proteomes" id="UP000557872"/>
    </source>
</evidence>
<evidence type="ECO:0000256" key="1">
    <source>
        <dbReference type="ARBA" id="ARBA00004141"/>
    </source>
</evidence>
<keyword evidence="5 12" id="KW-1133">Transmembrane helix</keyword>
<evidence type="ECO:0000256" key="10">
    <source>
        <dbReference type="ARBA" id="ARBA00023157"/>
    </source>
</evidence>
<keyword evidence="14" id="KW-1185">Reference proteome</keyword>
<evidence type="ECO:0000256" key="2">
    <source>
        <dbReference type="ARBA" id="ARBA00022475"/>
    </source>
</evidence>
<evidence type="ECO:0000256" key="8">
    <source>
        <dbReference type="ARBA" id="ARBA00023133"/>
    </source>
</evidence>
<keyword evidence="2" id="KW-1003">Cell membrane</keyword>
<dbReference type="GO" id="GO:0006784">
    <property type="term" value="P:heme A biosynthetic process"/>
    <property type="evidence" value="ECO:0007669"/>
    <property type="project" value="InterPro"/>
</dbReference>
<evidence type="ECO:0000256" key="3">
    <source>
        <dbReference type="ARBA" id="ARBA00022692"/>
    </source>
</evidence>
<feature type="transmembrane region" description="Helical" evidence="12">
    <location>
        <begin position="196"/>
        <end position="214"/>
    </location>
</feature>
<evidence type="ECO:0000256" key="4">
    <source>
        <dbReference type="ARBA" id="ARBA00022723"/>
    </source>
</evidence>
<name>A0A851GF29_9BACT</name>